<protein>
    <submittedName>
        <fullName evidence="2">Pyridoxamine 5'-phosphate oxidase</fullName>
    </submittedName>
</protein>
<evidence type="ECO:0000259" key="1">
    <source>
        <dbReference type="Pfam" id="PF16242"/>
    </source>
</evidence>
<name>A0A6I4TQI5_9SPHN</name>
<evidence type="ECO:0000313" key="2">
    <source>
        <dbReference type="EMBL" id="MXO98134.1"/>
    </source>
</evidence>
<dbReference type="InterPro" id="IPR038725">
    <property type="entry name" value="YdaG_split_barrel_FMN-bd"/>
</dbReference>
<dbReference type="InterPro" id="IPR012349">
    <property type="entry name" value="Split_barrel_FMN-bd"/>
</dbReference>
<dbReference type="RefSeq" id="WP_161389799.1">
    <property type="nucleotide sequence ID" value="NZ_JBHSCP010000001.1"/>
</dbReference>
<dbReference type="Gene3D" id="2.30.110.10">
    <property type="entry name" value="Electron Transport, Fmn-binding Protein, Chain A"/>
    <property type="match status" value="1"/>
</dbReference>
<dbReference type="SUPFAM" id="SSF50475">
    <property type="entry name" value="FMN-binding split barrel"/>
    <property type="match status" value="1"/>
</dbReference>
<dbReference type="PANTHER" id="PTHR34818:SF1">
    <property type="entry name" value="PROTEIN BLI-3"/>
    <property type="match status" value="1"/>
</dbReference>
<proteinExistence type="predicted"/>
<dbReference type="AlphaFoldDB" id="A0A6I4TQI5"/>
<evidence type="ECO:0000313" key="3">
    <source>
        <dbReference type="Proteomes" id="UP000469430"/>
    </source>
</evidence>
<dbReference type="InterPro" id="IPR052917">
    <property type="entry name" value="Stress-Dev_Protein"/>
</dbReference>
<comment type="caution">
    <text evidence="2">The sequence shown here is derived from an EMBL/GenBank/DDBJ whole genome shotgun (WGS) entry which is preliminary data.</text>
</comment>
<dbReference type="Pfam" id="PF16242">
    <property type="entry name" value="Pyrid_ox_like"/>
    <property type="match status" value="1"/>
</dbReference>
<dbReference type="Proteomes" id="UP000469430">
    <property type="component" value="Unassembled WGS sequence"/>
</dbReference>
<organism evidence="2 3">
    <name type="scientific">Croceibacterium xixiisoli</name>
    <dbReference type="NCBI Taxonomy" id="1476466"/>
    <lineage>
        <taxon>Bacteria</taxon>
        <taxon>Pseudomonadati</taxon>
        <taxon>Pseudomonadota</taxon>
        <taxon>Alphaproteobacteria</taxon>
        <taxon>Sphingomonadales</taxon>
        <taxon>Erythrobacteraceae</taxon>
        <taxon>Croceibacterium</taxon>
    </lineage>
</organism>
<feature type="domain" description="General stress protein FMN-binding split barrel" evidence="1">
    <location>
        <begin position="6"/>
        <end position="137"/>
    </location>
</feature>
<reference evidence="2 3" key="1">
    <citation type="submission" date="2019-12" db="EMBL/GenBank/DDBJ databases">
        <title>Genomic-based taxomic classification of the family Erythrobacteraceae.</title>
        <authorList>
            <person name="Xu L."/>
        </authorList>
    </citation>
    <scope>NUCLEOTIDE SEQUENCE [LARGE SCALE GENOMIC DNA]</scope>
    <source>
        <strain evidence="2 3">S36</strain>
    </source>
</reference>
<dbReference type="PANTHER" id="PTHR34818">
    <property type="entry name" value="PROTEIN BLI-3"/>
    <property type="match status" value="1"/>
</dbReference>
<gene>
    <name evidence="2" type="ORF">GRI97_03930</name>
</gene>
<keyword evidence="3" id="KW-1185">Reference proteome</keyword>
<sequence length="151" mass="16830">MTTRTIEDLAKKMKDIDFAMLATHTKGGAIGSRPMSNNREVDYDGDAWFFTDDTALMVDDIAADPKVNLSYQGSSGILGQRPFFLAVEGEAALIRDKSLFAEHWTKGLERWWPDGIDTPGLVLIKVHGNRVHYWDGEDEGEIDLSPTKTQA</sequence>
<accession>A0A6I4TQI5</accession>
<dbReference type="OrthoDB" id="1432662at2"/>
<dbReference type="EMBL" id="WTYJ01000001">
    <property type="protein sequence ID" value="MXO98134.1"/>
    <property type="molecule type" value="Genomic_DNA"/>
</dbReference>